<keyword evidence="3" id="KW-1185">Reference proteome</keyword>
<accession>A0A811LEN2</accession>
<evidence type="ECO:0008006" key="4">
    <source>
        <dbReference type="Google" id="ProtNLM"/>
    </source>
</evidence>
<keyword evidence="1" id="KW-1133">Transmembrane helix</keyword>
<evidence type="ECO:0000313" key="2">
    <source>
        <dbReference type="EMBL" id="CAD5225669.1"/>
    </source>
</evidence>
<dbReference type="AlphaFoldDB" id="A0A811LEN2"/>
<feature type="transmembrane region" description="Helical" evidence="1">
    <location>
        <begin position="194"/>
        <end position="217"/>
    </location>
</feature>
<dbReference type="Proteomes" id="UP000614601">
    <property type="component" value="Unassembled WGS sequence"/>
</dbReference>
<gene>
    <name evidence="2" type="ORF">BOKJ2_LOCUS11693</name>
</gene>
<organism evidence="2 3">
    <name type="scientific">Bursaphelenchus okinawaensis</name>
    <dbReference type="NCBI Taxonomy" id="465554"/>
    <lineage>
        <taxon>Eukaryota</taxon>
        <taxon>Metazoa</taxon>
        <taxon>Ecdysozoa</taxon>
        <taxon>Nematoda</taxon>
        <taxon>Chromadorea</taxon>
        <taxon>Rhabditida</taxon>
        <taxon>Tylenchina</taxon>
        <taxon>Tylenchomorpha</taxon>
        <taxon>Aphelenchoidea</taxon>
        <taxon>Aphelenchoididae</taxon>
        <taxon>Bursaphelenchus</taxon>
    </lineage>
</organism>
<protein>
    <recommendedName>
        <fullName evidence="4">RING-type domain-containing protein</fullName>
    </recommendedName>
</protein>
<keyword evidence="1" id="KW-0812">Transmembrane</keyword>
<proteinExistence type="predicted"/>
<dbReference type="EMBL" id="CAJFDH010000005">
    <property type="protein sequence ID" value="CAD5225669.1"/>
    <property type="molecule type" value="Genomic_DNA"/>
</dbReference>
<dbReference type="OrthoDB" id="5877621at2759"/>
<evidence type="ECO:0000256" key="1">
    <source>
        <dbReference type="SAM" id="Phobius"/>
    </source>
</evidence>
<dbReference type="Proteomes" id="UP000783686">
    <property type="component" value="Unassembled WGS sequence"/>
</dbReference>
<sequence>MFLSPEIRRELIVPATLSGSQRVRRYLQPQEPPNDIPGIDKISNMRFNARRGSDIEIGPCIKCQVDVKLKEIFRHTPRSHDQLVNLTQALMKCIMDKETLDSKHCRYSVMCLAALTATVRLNDIDNDVCTICLEDPSVKPVFCLLCEKVIGCNNCIKVWLDESPDMVRCLRCQRYSLKIMPLIRVRRPPVKIPWFGHVILFFLRWLVDAFLPLIAMLS</sequence>
<reference evidence="2" key="1">
    <citation type="submission" date="2020-09" db="EMBL/GenBank/DDBJ databases">
        <authorList>
            <person name="Kikuchi T."/>
        </authorList>
    </citation>
    <scope>NUCLEOTIDE SEQUENCE</scope>
    <source>
        <strain evidence="2">SH1</strain>
    </source>
</reference>
<name>A0A811LEN2_9BILA</name>
<comment type="caution">
    <text evidence="2">The sequence shown here is derived from an EMBL/GenBank/DDBJ whole genome shotgun (WGS) entry which is preliminary data.</text>
</comment>
<keyword evidence="1" id="KW-0472">Membrane</keyword>
<evidence type="ECO:0000313" key="3">
    <source>
        <dbReference type="Proteomes" id="UP000614601"/>
    </source>
</evidence>
<dbReference type="EMBL" id="CAJFCW020000005">
    <property type="protein sequence ID" value="CAG9121184.1"/>
    <property type="molecule type" value="Genomic_DNA"/>
</dbReference>